<keyword evidence="5 7" id="KW-0472">Membrane</keyword>
<keyword evidence="3 7" id="KW-0812">Transmembrane</keyword>
<reference evidence="9" key="2">
    <citation type="journal article" date="2021" name="PeerJ">
        <title>Extensive microbial diversity within the chicken gut microbiome revealed by metagenomics and culture.</title>
        <authorList>
            <person name="Gilroy R."/>
            <person name="Ravi A."/>
            <person name="Getino M."/>
            <person name="Pursley I."/>
            <person name="Horton D.L."/>
            <person name="Alikhan N.F."/>
            <person name="Baker D."/>
            <person name="Gharbi K."/>
            <person name="Hall N."/>
            <person name="Watson M."/>
            <person name="Adriaenssens E.M."/>
            <person name="Foster-Nyarko E."/>
            <person name="Jarju S."/>
            <person name="Secka A."/>
            <person name="Antonio M."/>
            <person name="Oren A."/>
            <person name="Chaudhuri R.R."/>
            <person name="La Ragione R."/>
            <person name="Hildebrand F."/>
            <person name="Pallen M.J."/>
        </authorList>
    </citation>
    <scope>NUCLEOTIDE SEQUENCE</scope>
    <source>
        <strain evidence="9">ChiBcec6-7307</strain>
    </source>
</reference>
<feature type="transmembrane region" description="Helical" evidence="7">
    <location>
        <begin position="231"/>
        <end position="254"/>
    </location>
</feature>
<dbReference type="InterPro" id="IPR010619">
    <property type="entry name" value="ThrE-like_N"/>
</dbReference>
<feature type="transmembrane region" description="Helical" evidence="7">
    <location>
        <begin position="143"/>
        <end position="161"/>
    </location>
</feature>
<feature type="transmembrane region" description="Helical" evidence="7">
    <location>
        <begin position="119"/>
        <end position="137"/>
    </location>
</feature>
<feature type="transmembrane region" description="Helical" evidence="7">
    <location>
        <begin position="198"/>
        <end position="219"/>
    </location>
</feature>
<comment type="subcellular location">
    <subcellularLocation>
        <location evidence="1">Cell membrane</location>
        <topology evidence="1">Multi-pass membrane protein</topology>
    </subcellularLocation>
</comment>
<dbReference type="GO" id="GO:0005886">
    <property type="term" value="C:plasma membrane"/>
    <property type="evidence" value="ECO:0007669"/>
    <property type="project" value="UniProtKB-SubCell"/>
</dbReference>
<comment type="similarity">
    <text evidence="6">Belongs to the ThrE exporter (TC 2.A.79) family.</text>
</comment>
<dbReference type="AlphaFoldDB" id="A0A9D1T825"/>
<comment type="caution">
    <text evidence="9">The sequence shown here is derived from an EMBL/GenBank/DDBJ whole genome shotgun (WGS) entry which is preliminary data.</text>
</comment>
<feature type="transmembrane region" description="Helical" evidence="7">
    <location>
        <begin position="168"/>
        <end position="186"/>
    </location>
</feature>
<gene>
    <name evidence="9" type="ORF">IAC80_05050</name>
</gene>
<dbReference type="GO" id="GO:0022857">
    <property type="term" value="F:transmembrane transporter activity"/>
    <property type="evidence" value="ECO:0007669"/>
    <property type="project" value="InterPro"/>
</dbReference>
<evidence type="ECO:0000256" key="1">
    <source>
        <dbReference type="ARBA" id="ARBA00004651"/>
    </source>
</evidence>
<evidence type="ECO:0000256" key="4">
    <source>
        <dbReference type="ARBA" id="ARBA00022989"/>
    </source>
</evidence>
<evidence type="ECO:0000256" key="7">
    <source>
        <dbReference type="SAM" id="Phobius"/>
    </source>
</evidence>
<dbReference type="InterPro" id="IPR050539">
    <property type="entry name" value="ThrE_Dicarb/AminoAcid_Exp"/>
</dbReference>
<evidence type="ECO:0000256" key="3">
    <source>
        <dbReference type="ARBA" id="ARBA00022692"/>
    </source>
</evidence>
<evidence type="ECO:0000256" key="6">
    <source>
        <dbReference type="ARBA" id="ARBA00034125"/>
    </source>
</evidence>
<organism evidence="9 10">
    <name type="scientific">Candidatus Merdiplasma excrementigallinarum</name>
    <dbReference type="NCBI Taxonomy" id="2840864"/>
    <lineage>
        <taxon>Bacteria</taxon>
        <taxon>Bacillati</taxon>
        <taxon>Bacillota</taxon>
        <taxon>Clostridia</taxon>
        <taxon>Lachnospirales</taxon>
        <taxon>Lachnospiraceae</taxon>
        <taxon>Lachnospiraceae incertae sedis</taxon>
        <taxon>Candidatus Merdiplasma</taxon>
    </lineage>
</organism>
<dbReference type="EMBL" id="DVOS01000043">
    <property type="protein sequence ID" value="HIV23289.1"/>
    <property type="molecule type" value="Genomic_DNA"/>
</dbReference>
<feature type="domain" description="Threonine/serine exporter-like N-terminal" evidence="8">
    <location>
        <begin position="12"/>
        <end position="248"/>
    </location>
</feature>
<accession>A0A9D1T825</accession>
<evidence type="ECO:0000256" key="2">
    <source>
        <dbReference type="ARBA" id="ARBA00022475"/>
    </source>
</evidence>
<keyword evidence="4 7" id="KW-1133">Transmembrane helix</keyword>
<dbReference type="PANTHER" id="PTHR34390">
    <property type="entry name" value="UPF0442 PROTEIN YJJB-RELATED"/>
    <property type="match status" value="1"/>
</dbReference>
<dbReference type="Pfam" id="PF06738">
    <property type="entry name" value="ThrE"/>
    <property type="match status" value="1"/>
</dbReference>
<evidence type="ECO:0000313" key="10">
    <source>
        <dbReference type="Proteomes" id="UP000886889"/>
    </source>
</evidence>
<proteinExistence type="inferred from homology"/>
<evidence type="ECO:0000313" key="9">
    <source>
        <dbReference type="EMBL" id="HIV23289.1"/>
    </source>
</evidence>
<dbReference type="Proteomes" id="UP000886889">
    <property type="component" value="Unassembled WGS sequence"/>
</dbReference>
<evidence type="ECO:0000256" key="5">
    <source>
        <dbReference type="ARBA" id="ARBA00023136"/>
    </source>
</evidence>
<sequence>MEKRDNREALDAAALAGDILLASGAEIFRVEETMARIAKAYGVTSSDTFVLSSGIFLTAGSEQEKDFARVRHIPLCAARLDRVAAVNQLSREIVAGKHTPGEARDRLLEIQKMPPKARIHQVLASGVGSACFCFLFGGDWLDSLAALGAGLLLYLYLLYLVKGRLSKIASNISGGALVTLACIMLYQWGIGHHLGEMIIGSIIPLVPGVAFTTAIRDIADEDYIAGAVRMLDALLVTFCIAMGVGVVMIAYHHFVGGLVL</sequence>
<dbReference type="GO" id="GO:0015744">
    <property type="term" value="P:succinate transport"/>
    <property type="evidence" value="ECO:0007669"/>
    <property type="project" value="TreeGrafter"/>
</dbReference>
<reference evidence="9" key="1">
    <citation type="submission" date="2020-10" db="EMBL/GenBank/DDBJ databases">
        <authorList>
            <person name="Gilroy R."/>
        </authorList>
    </citation>
    <scope>NUCLEOTIDE SEQUENCE</scope>
    <source>
        <strain evidence="9">ChiBcec6-7307</strain>
    </source>
</reference>
<evidence type="ECO:0000259" key="8">
    <source>
        <dbReference type="Pfam" id="PF06738"/>
    </source>
</evidence>
<protein>
    <submittedName>
        <fullName evidence="9">Threonine/serine exporter family protein</fullName>
    </submittedName>
</protein>
<keyword evidence="2" id="KW-1003">Cell membrane</keyword>
<name>A0A9D1T825_9FIRM</name>
<dbReference type="PANTHER" id="PTHR34390:SF2">
    <property type="entry name" value="SUCCINATE TRANSPORTER SUBUNIT YJJP-RELATED"/>
    <property type="match status" value="1"/>
</dbReference>